<protein>
    <submittedName>
        <fullName evidence="1">Uncharacterized protein</fullName>
    </submittedName>
</protein>
<gene>
    <name evidence="1" type="ORF">GHC57_01075</name>
</gene>
<reference evidence="1 2" key="1">
    <citation type="submission" date="2019-10" db="EMBL/GenBank/DDBJ databases">
        <title>Draft whole-genome sequence of the purple nonsulfur photosynthetic bacterium Roseospira navarrensis DSM 15114.</title>
        <authorList>
            <person name="Kyndt J.A."/>
            <person name="Meyer T.E."/>
        </authorList>
    </citation>
    <scope>NUCLEOTIDE SEQUENCE [LARGE SCALE GENOMIC DNA]</scope>
    <source>
        <strain evidence="1 2">DSM 15114</strain>
    </source>
</reference>
<dbReference type="EMBL" id="WIVE01000001">
    <property type="protein sequence ID" value="MQX35103.1"/>
    <property type="molecule type" value="Genomic_DNA"/>
</dbReference>
<keyword evidence="2" id="KW-1185">Reference proteome</keyword>
<organism evidence="1 2">
    <name type="scientific">Roseospira navarrensis</name>
    <dbReference type="NCBI Taxonomy" id="140058"/>
    <lineage>
        <taxon>Bacteria</taxon>
        <taxon>Pseudomonadati</taxon>
        <taxon>Pseudomonadota</taxon>
        <taxon>Alphaproteobacteria</taxon>
        <taxon>Rhodospirillales</taxon>
        <taxon>Rhodospirillaceae</taxon>
        <taxon>Roseospira</taxon>
    </lineage>
</organism>
<accession>A0A7X1ZB12</accession>
<sequence length="152" mass="16614">MRARVQGTNISPDTLLATDYLNHFNEIIMMLDMVPDMPDLVEECAEWQPKTYSAHFAGSTFRDKDLAIEAYEHCPPAYREPFDATIAQMDALALSTVAAMQDSVANGDTEAVALQASTASRALQRLMDMASAIIHGASTTMDQSEIDAILGR</sequence>
<dbReference type="OrthoDB" id="7172864at2"/>
<dbReference type="Proteomes" id="UP000434582">
    <property type="component" value="Unassembled WGS sequence"/>
</dbReference>
<proteinExistence type="predicted"/>
<evidence type="ECO:0000313" key="2">
    <source>
        <dbReference type="Proteomes" id="UP000434582"/>
    </source>
</evidence>
<name>A0A7X1ZB12_9PROT</name>
<comment type="caution">
    <text evidence="1">The sequence shown here is derived from an EMBL/GenBank/DDBJ whole genome shotgun (WGS) entry which is preliminary data.</text>
</comment>
<dbReference type="AlphaFoldDB" id="A0A7X1ZB12"/>
<evidence type="ECO:0000313" key="1">
    <source>
        <dbReference type="EMBL" id="MQX35103.1"/>
    </source>
</evidence>